<evidence type="ECO:0000313" key="1">
    <source>
        <dbReference type="EMBL" id="QPJ63600.1"/>
    </source>
</evidence>
<dbReference type="Proteomes" id="UP000594688">
    <property type="component" value="Chromosome"/>
</dbReference>
<organism evidence="1 2">
    <name type="scientific">Candidatus Nitronauta litoralis</name>
    <dbReference type="NCBI Taxonomy" id="2705533"/>
    <lineage>
        <taxon>Bacteria</taxon>
        <taxon>Pseudomonadati</taxon>
        <taxon>Nitrospinota/Tectimicrobiota group</taxon>
        <taxon>Nitrospinota</taxon>
        <taxon>Nitrospinia</taxon>
        <taxon>Nitrospinales</taxon>
        <taxon>Nitrospinaceae</taxon>
        <taxon>Candidatus Nitronauta</taxon>
    </lineage>
</organism>
<sequence>MDCRICKRPSGLFFENGRRFFKCPDCWFIFSPDHVSEIEEEAHYKKQWGEAEPDSWLSKAQVLLNVIMQYTKPESILDFGSGCGSLAKALNEMGVSTTPLEPMVHGYLKDQNYSRKFDAVIGVEVIEHLPDPWVELKELEKILAPGGVMVFSTLLTNSFIEHPQAPEHFKQWWYKDDPTHVGFYCNRALDKLSILGKYDIDVFADQLFAIRKTEISSS</sequence>
<dbReference type="GO" id="GO:0032259">
    <property type="term" value="P:methylation"/>
    <property type="evidence" value="ECO:0007669"/>
    <property type="project" value="UniProtKB-KW"/>
</dbReference>
<dbReference type="Pfam" id="PF13489">
    <property type="entry name" value="Methyltransf_23"/>
    <property type="match status" value="1"/>
</dbReference>
<keyword evidence="1" id="KW-0489">Methyltransferase</keyword>
<dbReference type="KEGG" id="nli:G3M70_17635"/>
<dbReference type="CDD" id="cd02440">
    <property type="entry name" value="AdoMet_MTases"/>
    <property type="match status" value="1"/>
</dbReference>
<reference evidence="1 2" key="1">
    <citation type="submission" date="2020-02" db="EMBL/GenBank/DDBJ databases">
        <title>Genomic and physiological characterization of two novel Nitrospinaceae genera.</title>
        <authorList>
            <person name="Mueller A.J."/>
            <person name="Jung M.-Y."/>
            <person name="Strachan C.R."/>
            <person name="Herbold C.W."/>
            <person name="Kirkegaard R.H."/>
            <person name="Daims H."/>
        </authorList>
    </citation>
    <scope>NUCLEOTIDE SEQUENCE [LARGE SCALE GENOMIC DNA]</scope>
    <source>
        <strain evidence="1">EB</strain>
    </source>
</reference>
<accession>A0A7T0G1N6</accession>
<keyword evidence="1" id="KW-0808">Transferase</keyword>
<dbReference type="InterPro" id="IPR029063">
    <property type="entry name" value="SAM-dependent_MTases_sf"/>
</dbReference>
<protein>
    <submittedName>
        <fullName evidence="1">Class I SAM-dependent methyltransferase</fullName>
    </submittedName>
</protein>
<gene>
    <name evidence="1" type="ORF">G3M70_17635</name>
</gene>
<proteinExistence type="predicted"/>
<dbReference type="AlphaFoldDB" id="A0A7T0G1N6"/>
<evidence type="ECO:0000313" key="2">
    <source>
        <dbReference type="Proteomes" id="UP000594688"/>
    </source>
</evidence>
<dbReference type="SUPFAM" id="SSF53335">
    <property type="entry name" value="S-adenosyl-L-methionine-dependent methyltransferases"/>
    <property type="match status" value="1"/>
</dbReference>
<dbReference type="EMBL" id="CP048685">
    <property type="protein sequence ID" value="QPJ63600.1"/>
    <property type="molecule type" value="Genomic_DNA"/>
</dbReference>
<dbReference type="GO" id="GO:0008168">
    <property type="term" value="F:methyltransferase activity"/>
    <property type="evidence" value="ECO:0007669"/>
    <property type="project" value="UniProtKB-KW"/>
</dbReference>
<dbReference type="Gene3D" id="3.40.50.150">
    <property type="entry name" value="Vaccinia Virus protein VP39"/>
    <property type="match status" value="1"/>
</dbReference>
<name>A0A7T0G1N6_9BACT</name>